<comment type="subcellular location">
    <subcellularLocation>
        <location evidence="2">Cell membrane</location>
    </subcellularLocation>
    <subcellularLocation>
        <location evidence="1">Membrane</location>
        <topology evidence="1">Single-pass membrane protein</topology>
    </subcellularLocation>
</comment>
<evidence type="ECO:0000256" key="10">
    <source>
        <dbReference type="ARBA" id="ARBA00023316"/>
    </source>
</evidence>
<feature type="domain" description="Penicillin-binding protein dimerisation" evidence="13">
    <location>
        <begin position="58"/>
        <end position="363"/>
    </location>
</feature>
<keyword evidence="10" id="KW-0961">Cell wall biogenesis/degradation</keyword>
<feature type="transmembrane region" description="Helical" evidence="11">
    <location>
        <begin position="15"/>
        <end position="35"/>
    </location>
</feature>
<dbReference type="Gene3D" id="3.90.1310.10">
    <property type="entry name" value="Penicillin-binding protein 2a (Domain 2)"/>
    <property type="match status" value="2"/>
</dbReference>
<dbReference type="Pfam" id="PF03717">
    <property type="entry name" value="PBP_dimer"/>
    <property type="match status" value="1"/>
</dbReference>
<comment type="similarity">
    <text evidence="3">Belongs to the transpeptidase family.</text>
</comment>
<evidence type="ECO:0000259" key="12">
    <source>
        <dbReference type="Pfam" id="PF00905"/>
    </source>
</evidence>
<feature type="domain" description="Penicillin-binding protein transpeptidase" evidence="12">
    <location>
        <begin position="404"/>
        <end position="582"/>
    </location>
</feature>
<proteinExistence type="inferred from homology"/>
<dbReference type="Pfam" id="PF00905">
    <property type="entry name" value="Transpeptidase"/>
    <property type="match status" value="2"/>
</dbReference>
<evidence type="ECO:0000256" key="11">
    <source>
        <dbReference type="SAM" id="Phobius"/>
    </source>
</evidence>
<keyword evidence="7" id="KW-0573">Peptidoglycan synthesis</keyword>
<keyword evidence="15" id="KW-1185">Reference proteome</keyword>
<dbReference type="OrthoDB" id="9757901at2"/>
<organism evidence="14 15">
    <name type="scientific">Eubacterium pyruvativorans</name>
    <dbReference type="NCBI Taxonomy" id="155865"/>
    <lineage>
        <taxon>Bacteria</taxon>
        <taxon>Bacillati</taxon>
        <taxon>Bacillota</taxon>
        <taxon>Clostridia</taxon>
        <taxon>Eubacteriales</taxon>
        <taxon>Eubacteriaceae</taxon>
        <taxon>Eubacterium</taxon>
    </lineage>
</organism>
<gene>
    <name evidence="14" type="ORF">SAMN05216508_1056</name>
</gene>
<keyword evidence="4" id="KW-1003">Cell membrane</keyword>
<dbReference type="InterPro" id="IPR050515">
    <property type="entry name" value="Beta-lactam/transpept"/>
</dbReference>
<evidence type="ECO:0000256" key="7">
    <source>
        <dbReference type="ARBA" id="ARBA00022984"/>
    </source>
</evidence>
<dbReference type="PANTHER" id="PTHR30627:SF2">
    <property type="entry name" value="PEPTIDOGLYCAN D,D-TRANSPEPTIDASE MRDA"/>
    <property type="match status" value="1"/>
</dbReference>
<dbReference type="GO" id="GO:0009252">
    <property type="term" value="P:peptidoglycan biosynthetic process"/>
    <property type="evidence" value="ECO:0007669"/>
    <property type="project" value="UniProtKB-KW"/>
</dbReference>
<evidence type="ECO:0000256" key="8">
    <source>
        <dbReference type="ARBA" id="ARBA00022989"/>
    </source>
</evidence>
<evidence type="ECO:0000256" key="2">
    <source>
        <dbReference type="ARBA" id="ARBA00004236"/>
    </source>
</evidence>
<dbReference type="GO" id="GO:0008360">
    <property type="term" value="P:regulation of cell shape"/>
    <property type="evidence" value="ECO:0007669"/>
    <property type="project" value="UniProtKB-KW"/>
</dbReference>
<evidence type="ECO:0000259" key="13">
    <source>
        <dbReference type="Pfam" id="PF03717"/>
    </source>
</evidence>
<dbReference type="Proteomes" id="UP000198817">
    <property type="component" value="Unassembled WGS sequence"/>
</dbReference>
<keyword evidence="8 11" id="KW-1133">Transmembrane helix</keyword>
<evidence type="ECO:0000256" key="9">
    <source>
        <dbReference type="ARBA" id="ARBA00023136"/>
    </source>
</evidence>
<dbReference type="PANTHER" id="PTHR30627">
    <property type="entry name" value="PEPTIDOGLYCAN D,D-TRANSPEPTIDASE"/>
    <property type="match status" value="1"/>
</dbReference>
<evidence type="ECO:0000313" key="15">
    <source>
        <dbReference type="Proteomes" id="UP000198817"/>
    </source>
</evidence>
<dbReference type="InterPro" id="IPR012338">
    <property type="entry name" value="Beta-lactam/transpept-like"/>
</dbReference>
<feature type="domain" description="Penicillin-binding protein transpeptidase" evidence="12">
    <location>
        <begin position="665"/>
        <end position="771"/>
    </location>
</feature>
<dbReference type="GO" id="GO:0071972">
    <property type="term" value="F:peptidoglycan L,D-transpeptidase activity"/>
    <property type="evidence" value="ECO:0007669"/>
    <property type="project" value="TreeGrafter"/>
</dbReference>
<dbReference type="GO" id="GO:0071555">
    <property type="term" value="P:cell wall organization"/>
    <property type="evidence" value="ECO:0007669"/>
    <property type="project" value="UniProtKB-KW"/>
</dbReference>
<dbReference type="GO" id="GO:0008658">
    <property type="term" value="F:penicillin binding"/>
    <property type="evidence" value="ECO:0007669"/>
    <property type="project" value="InterPro"/>
</dbReference>
<reference evidence="14 15" key="1">
    <citation type="submission" date="2016-10" db="EMBL/GenBank/DDBJ databases">
        <authorList>
            <person name="de Groot N.N."/>
        </authorList>
    </citation>
    <scope>NUCLEOTIDE SEQUENCE [LARGE SCALE GENOMIC DNA]</scope>
    <source>
        <strain evidence="14 15">KHGC13</strain>
    </source>
</reference>
<keyword evidence="9 11" id="KW-0472">Membrane</keyword>
<accession>A0A1I7G6J4</accession>
<dbReference type="InterPro" id="IPR001460">
    <property type="entry name" value="PCN-bd_Tpept"/>
</dbReference>
<dbReference type="RefSeq" id="WP_090470494.1">
    <property type="nucleotide sequence ID" value="NZ_FOWF01000006.1"/>
</dbReference>
<protein>
    <submittedName>
        <fullName evidence="14">Penicillin-binding protein 2</fullName>
    </submittedName>
</protein>
<sequence>MRFRNRPRDTFSNRYYVLVIFIAFLMALLALRLFIVTVVEHEKWSRKATDQSTKMIYTSAPRGDILDRNGKVIATTRQMFTVTFNSSSLDTKQINDASRKVLNLLEHNGDTYKDDFPIRIRKDGSMYYTYDVNKEKWLKSEGFHTDFSPSQTFLAMRRRYGIPDSMSRYDAYDKLTDVYKVNVPISVKNMHYTYDQQRTNFISKWGVFTDDEVKKGVSAEKCFRALRKQYKVSKSLSDREARKIFVVRNKVVDTGQRYTPVTLAKDVSKKTIAMVEESGIDGVSVSSQYRRYYPFKSSAAHILGYMGAISDSQSDYYVKKRNYNSDDLIGQEGIESRYEKQLHGTPGVQKIQVNSSGSYVRTISRTKSKKGKNVKLTIDMDLQQAAEKALASGIAHAGGNCQSGAVICMDVKTGQILAMASNPSYDPNIFSDGITTKAWKSVQSENPRDVIAPAPLYNNATMASVAPGSTFKPITAMTALQCGLNPNTMIHDNSYIEIGGHKWATSAYNEGGGSYGDENLELGIGHSSNYYFYCIGTGKNWGTGASLGYKIGVNDIVHTASEFGLGHATGVELRETVSPLPSKKRKMESYVTACWQYLYQNAHKFFPSSVADDYNKLSGELDTISAYVRTNPSYDQIVEDLKKTDMKASRIPSVATAIKYNYCIQAKWSTGDQFNLSIGQGDNSYTPLQLATYISALGNGGKYTHASVVKQVGDRVIDKTKSARTIDLKKNTVPDVLKGMRKVCTGGTLQSFFGSYKVPVAGKTGTAQNQGIRQPKSEVKYIRSNLGSLNSRAHSSVTWSQVEKNMTYLMRKYPTRYSSKDDAADAAVMRASNYRITQTMIDSGKGSYDYYAWTETLAPYNNPRIAVVTLLIQGGFSSNAAPVNKSVISSYYKLYNAKTGQRKPAKKHAAKKSSAKA</sequence>
<evidence type="ECO:0000256" key="4">
    <source>
        <dbReference type="ARBA" id="ARBA00022475"/>
    </source>
</evidence>
<evidence type="ECO:0000256" key="5">
    <source>
        <dbReference type="ARBA" id="ARBA00022692"/>
    </source>
</evidence>
<keyword evidence="5 11" id="KW-0812">Transmembrane</keyword>
<dbReference type="GO" id="GO:0005886">
    <property type="term" value="C:plasma membrane"/>
    <property type="evidence" value="ECO:0007669"/>
    <property type="project" value="UniProtKB-SubCell"/>
</dbReference>
<dbReference type="Gene3D" id="3.40.710.10">
    <property type="entry name" value="DD-peptidase/beta-lactamase superfamily"/>
    <property type="match status" value="2"/>
</dbReference>
<evidence type="ECO:0000256" key="3">
    <source>
        <dbReference type="ARBA" id="ARBA00007171"/>
    </source>
</evidence>
<dbReference type="SUPFAM" id="SSF56519">
    <property type="entry name" value="Penicillin binding protein dimerisation domain"/>
    <property type="match status" value="1"/>
</dbReference>
<name>A0A1I7G6J4_9FIRM</name>
<evidence type="ECO:0000256" key="6">
    <source>
        <dbReference type="ARBA" id="ARBA00022960"/>
    </source>
</evidence>
<evidence type="ECO:0000256" key="1">
    <source>
        <dbReference type="ARBA" id="ARBA00004167"/>
    </source>
</evidence>
<dbReference type="InterPro" id="IPR005311">
    <property type="entry name" value="PBP_dimer"/>
</dbReference>
<dbReference type="AlphaFoldDB" id="A0A1I7G6J4"/>
<dbReference type="EMBL" id="FPBT01000005">
    <property type="protein sequence ID" value="SFU44048.1"/>
    <property type="molecule type" value="Genomic_DNA"/>
</dbReference>
<dbReference type="InterPro" id="IPR036138">
    <property type="entry name" value="PBP_dimer_sf"/>
</dbReference>
<evidence type="ECO:0000313" key="14">
    <source>
        <dbReference type="EMBL" id="SFU44048.1"/>
    </source>
</evidence>
<dbReference type="STRING" id="155865.SAMN05216515_1067"/>
<dbReference type="SUPFAM" id="SSF56601">
    <property type="entry name" value="beta-lactamase/transpeptidase-like"/>
    <property type="match status" value="1"/>
</dbReference>
<keyword evidence="6" id="KW-0133">Cell shape</keyword>